<name>A0AAJ0GCA7_9PEZI</name>
<dbReference type="Gene3D" id="1.20.1410.10">
    <property type="entry name" value="I/LWEQ domain"/>
    <property type="match status" value="1"/>
</dbReference>
<sequence>MASGVADTRVLNDLITSTLALLSQFTTSLAESNATARTTQLIPDPPNPLTVLSDSAKLVKAHTTKLSLLAINKPFTPTAITKVLQELTRTCLPAMMSSIQICEQEKARWGSMMGKEAQLRVRRVFKEMEMLLGEIQVISSGALTTGRRDSLSSTGVLWESCDALIELASLGIAGLALQKAQQYQETIKDAIAELREWKEGEDMGSEGFGDQLADSDDEGVDGDKDSIEDIFNAAHSMPKDRPELVALVDDAESKLKKVVILYQAFIKRRMETFKSTEGPEEDQKLAVARFDDLMLHLKRMPHQVDEMVGSFYELNEADAKESLDKIVSEAKKACEVMHPGWSGQEDEFTPWLRKWCDAVG</sequence>
<accession>A0AAJ0GCA7</accession>
<proteinExistence type="predicted"/>
<keyword evidence="3" id="KW-1185">Reference proteome</keyword>
<dbReference type="Pfam" id="PF13324">
    <property type="entry name" value="GCIP_N"/>
    <property type="match status" value="1"/>
</dbReference>
<dbReference type="Proteomes" id="UP001271007">
    <property type="component" value="Unassembled WGS sequence"/>
</dbReference>
<evidence type="ECO:0000259" key="1">
    <source>
        <dbReference type="Pfam" id="PF13324"/>
    </source>
</evidence>
<dbReference type="GO" id="GO:0005634">
    <property type="term" value="C:nucleus"/>
    <property type="evidence" value="ECO:0007669"/>
    <property type="project" value="TreeGrafter"/>
</dbReference>
<dbReference type="InterPro" id="IPR026907">
    <property type="entry name" value="GCIP-like"/>
</dbReference>
<dbReference type="PANTHER" id="PTHR15492">
    <property type="entry name" value="CYCLIN D1-BINDING PROTEIN 1"/>
    <property type="match status" value="1"/>
</dbReference>
<gene>
    <name evidence="2" type="ORF">LTR09_008521</name>
</gene>
<comment type="caution">
    <text evidence="2">The sequence shown here is derived from an EMBL/GenBank/DDBJ whole genome shotgun (WGS) entry which is preliminary data.</text>
</comment>
<evidence type="ECO:0000313" key="2">
    <source>
        <dbReference type="EMBL" id="KAK3050132.1"/>
    </source>
</evidence>
<dbReference type="AlphaFoldDB" id="A0AAJ0GCA7"/>
<organism evidence="2 3">
    <name type="scientific">Extremus antarcticus</name>
    <dbReference type="NCBI Taxonomy" id="702011"/>
    <lineage>
        <taxon>Eukaryota</taxon>
        <taxon>Fungi</taxon>
        <taxon>Dikarya</taxon>
        <taxon>Ascomycota</taxon>
        <taxon>Pezizomycotina</taxon>
        <taxon>Dothideomycetes</taxon>
        <taxon>Dothideomycetidae</taxon>
        <taxon>Mycosphaerellales</taxon>
        <taxon>Extremaceae</taxon>
        <taxon>Extremus</taxon>
    </lineage>
</organism>
<dbReference type="Gene3D" id="1.20.1420.10">
    <property type="entry name" value="Talin, central domain"/>
    <property type="match status" value="1"/>
</dbReference>
<evidence type="ECO:0000313" key="3">
    <source>
        <dbReference type="Proteomes" id="UP001271007"/>
    </source>
</evidence>
<dbReference type="InterPro" id="IPR049317">
    <property type="entry name" value="GCIP-like_N"/>
</dbReference>
<feature type="domain" description="Cyclin-D1-binding protein 1-like N-terminal" evidence="1">
    <location>
        <begin position="52"/>
        <end position="199"/>
    </location>
</feature>
<protein>
    <recommendedName>
        <fullName evidence="1">Cyclin-D1-binding protein 1-like N-terminal domain-containing protein</fullName>
    </recommendedName>
</protein>
<dbReference type="PANTHER" id="PTHR15492:SF1">
    <property type="entry name" value="CYCLIN-D1-BINDING PROTEIN 1"/>
    <property type="match status" value="1"/>
</dbReference>
<dbReference type="EMBL" id="JAWDJX010000034">
    <property type="protein sequence ID" value="KAK3050132.1"/>
    <property type="molecule type" value="Genomic_DNA"/>
</dbReference>
<reference evidence="2" key="1">
    <citation type="submission" date="2023-04" db="EMBL/GenBank/DDBJ databases">
        <title>Black Yeasts Isolated from many extreme environments.</title>
        <authorList>
            <person name="Coleine C."/>
            <person name="Stajich J.E."/>
            <person name="Selbmann L."/>
        </authorList>
    </citation>
    <scope>NUCLEOTIDE SEQUENCE</scope>
    <source>
        <strain evidence="2">CCFEE 5312</strain>
    </source>
</reference>